<dbReference type="Pfam" id="PF00565">
    <property type="entry name" value="SNase"/>
    <property type="match status" value="1"/>
</dbReference>
<dbReference type="EMBL" id="JNAJ01000002">
    <property type="protein sequence ID" value="KGF93749.1"/>
    <property type="molecule type" value="Genomic_DNA"/>
</dbReference>
<evidence type="ECO:0000259" key="4">
    <source>
        <dbReference type="PROSITE" id="PS50830"/>
    </source>
</evidence>
<proteinExistence type="predicted"/>
<dbReference type="PANTHER" id="PTHR12302">
    <property type="entry name" value="EBNA2 BINDING PROTEIN P100"/>
    <property type="match status" value="1"/>
</dbReference>
<keyword evidence="3" id="KW-0378">Hydrolase</keyword>
<dbReference type="GO" id="GO:0004519">
    <property type="term" value="F:endonuclease activity"/>
    <property type="evidence" value="ECO:0007669"/>
    <property type="project" value="UniProtKB-KW"/>
</dbReference>
<protein>
    <submittedName>
        <fullName evidence="5">Nuclease</fullName>
    </submittedName>
</protein>
<dbReference type="Proteomes" id="UP000030491">
    <property type="component" value="Unassembled WGS sequence"/>
</dbReference>
<gene>
    <name evidence="5" type="ORF">EU93_0059</name>
</gene>
<sequence length="148" mass="16716">MSKALAVIVRITKTEQEMKRLLLPLLAALALPASELAFASFPIVFIKDCYDGDTCTTLKAEKIRLACIDTPELKGWKADPIPAKEARDFVNKLVANEKVSIKRITKDKYGRTVGELFKNGVNIQELIVEKGYGKIYKKYAYQCEWSKK</sequence>
<keyword evidence="1" id="KW-0540">Nuclease</keyword>
<dbReference type="GO" id="GO:0016787">
    <property type="term" value="F:hydrolase activity"/>
    <property type="evidence" value="ECO:0007669"/>
    <property type="project" value="UniProtKB-KW"/>
</dbReference>
<evidence type="ECO:0000256" key="3">
    <source>
        <dbReference type="ARBA" id="ARBA00022801"/>
    </source>
</evidence>
<evidence type="ECO:0000256" key="2">
    <source>
        <dbReference type="ARBA" id="ARBA00022759"/>
    </source>
</evidence>
<dbReference type="AlphaFoldDB" id="A0A0A1ZZN5"/>
<dbReference type="PROSITE" id="PS50830">
    <property type="entry name" value="TNASE_3"/>
    <property type="match status" value="1"/>
</dbReference>
<reference evidence="6" key="1">
    <citation type="journal article" date="2014" name="Sci. Data">
        <title>Genomes of diverse isolates of the marine cyanobacterium Prochlorococcus.</title>
        <authorList>
            <person name="Biller S."/>
            <person name="Berube P."/>
            <person name="Thompson J."/>
            <person name="Kelly L."/>
            <person name="Roggensack S."/>
            <person name="Awad L."/>
            <person name="Roache-Johnson K."/>
            <person name="Ding H."/>
            <person name="Giovannoni S.J."/>
            <person name="Moore L.R."/>
            <person name="Chisholm S.W."/>
        </authorList>
    </citation>
    <scope>NUCLEOTIDE SEQUENCE [LARGE SCALE GENOMIC DNA]</scope>
</reference>
<evidence type="ECO:0000313" key="5">
    <source>
        <dbReference type="EMBL" id="KGF93749.1"/>
    </source>
</evidence>
<organism evidence="5 6">
    <name type="scientific">Prochlorococcus marinus str. MIT 9116</name>
    <dbReference type="NCBI Taxonomy" id="167544"/>
    <lineage>
        <taxon>Bacteria</taxon>
        <taxon>Bacillati</taxon>
        <taxon>Cyanobacteriota</taxon>
        <taxon>Cyanophyceae</taxon>
        <taxon>Synechococcales</taxon>
        <taxon>Prochlorococcaceae</taxon>
        <taxon>Prochlorococcus</taxon>
    </lineage>
</organism>
<comment type="caution">
    <text evidence="5">The sequence shown here is derived from an EMBL/GenBank/DDBJ whole genome shotgun (WGS) entry which is preliminary data.</text>
</comment>
<evidence type="ECO:0000313" key="6">
    <source>
        <dbReference type="Proteomes" id="UP000030491"/>
    </source>
</evidence>
<dbReference type="PANTHER" id="PTHR12302:SF3">
    <property type="entry name" value="SERINE_THREONINE-PROTEIN KINASE 31"/>
    <property type="match status" value="1"/>
</dbReference>
<evidence type="ECO:0000256" key="1">
    <source>
        <dbReference type="ARBA" id="ARBA00022722"/>
    </source>
</evidence>
<dbReference type="SUPFAM" id="SSF50199">
    <property type="entry name" value="Staphylococcal nuclease"/>
    <property type="match status" value="1"/>
</dbReference>
<dbReference type="Gene3D" id="2.40.50.90">
    <property type="match status" value="1"/>
</dbReference>
<feature type="domain" description="TNase-like" evidence="4">
    <location>
        <begin position="51"/>
        <end position="148"/>
    </location>
</feature>
<accession>A0A0A1ZZN5</accession>
<dbReference type="InterPro" id="IPR035437">
    <property type="entry name" value="SNase_OB-fold_sf"/>
</dbReference>
<dbReference type="InterPro" id="IPR016071">
    <property type="entry name" value="Staphylococal_nuclease_OB-fold"/>
</dbReference>
<name>A0A0A1ZZN5_PROMR</name>
<keyword evidence="2" id="KW-0255">Endonuclease</keyword>
<dbReference type="SMART" id="SM00318">
    <property type="entry name" value="SNc"/>
    <property type="match status" value="1"/>
</dbReference>